<comment type="similarity">
    <text evidence="1">Belongs to the FMO family.</text>
</comment>
<keyword evidence="2" id="KW-0285">Flavoprotein</keyword>
<dbReference type="InterPro" id="IPR000960">
    <property type="entry name" value="Flavin_mOase"/>
</dbReference>
<proteinExistence type="inferred from homology"/>
<dbReference type="Pfam" id="PF00743">
    <property type="entry name" value="FMO-like"/>
    <property type="match status" value="1"/>
</dbReference>
<sequence>MKVVVVGGGAAGLASLKYLTTAHQFYPDLDPIEAQLFEAEDSIGGVFAYRAWKGGELVSSKFLTTFSDFRLPEDAADFLGLHEFKEYLLNYALHFKLYDYIRCKAAVSNVRPRDDGEPGHIVTVFYRDTQQYSEHTCDAVIVCSGLHLTPEFPDTIPGLLAAPPTATPPREFKNRDGPASEFLNADGTPSTVVILGGGETAHDIAYFAVNNPRVGRVVMSTRDGFFLAPKVTPEPIILRVWGRPYPGKRPNKPIDTTIASLFDTAYVPPLLQRSMLLWDYYDAWVRGMFAAICGTTGGFDQWVGRVSGERDHVDSFFVVKTDKAIPYISAPYRGGFWNAIRAFFINIPIKDNQGRVIELAPWPTSIKKVEGYEKEVMEFADTGSAESEMLKTKEPVQPDVVIVSTGYRREFPFLDDRYPKLRECRVRGVYDKIEDGIAFVGFVRPAIGAIPPLAELQAQLWISRYIEHSLATKQGAPASEKDGLLSSPYPRRSKNAVPHYELDYKMHPRGGYDLSGNRHGVDHESYAYQLAVDMGAAPTATHVLRRHGWKVFYTWAMGSNFNIKFRLVGPWAIPDQAGQIMRTELWSVVSRTGGIVFIVTYTIVPQILFGILSLLILGGIHVRRILRSLVKMLSG</sequence>
<accession>A0AAJ0H901</accession>
<evidence type="ECO:0008006" key="9">
    <source>
        <dbReference type="Google" id="ProtNLM"/>
    </source>
</evidence>
<dbReference type="Proteomes" id="UP001275084">
    <property type="component" value="Unassembled WGS sequence"/>
</dbReference>
<protein>
    <recommendedName>
        <fullName evidence="9">Dimethylaniline monooxygenase</fullName>
    </recommendedName>
</protein>
<dbReference type="EMBL" id="JAUIQD010000007">
    <property type="protein sequence ID" value="KAK3343945.1"/>
    <property type="molecule type" value="Genomic_DNA"/>
</dbReference>
<keyword evidence="3" id="KW-0274">FAD</keyword>
<reference evidence="7" key="2">
    <citation type="submission" date="2023-06" db="EMBL/GenBank/DDBJ databases">
        <authorList>
            <consortium name="Lawrence Berkeley National Laboratory"/>
            <person name="Haridas S."/>
            <person name="Hensen N."/>
            <person name="Bonometti L."/>
            <person name="Westerberg I."/>
            <person name="Brannstrom I.O."/>
            <person name="Guillou S."/>
            <person name="Cros-Aarteil S."/>
            <person name="Calhoun S."/>
            <person name="Kuo A."/>
            <person name="Mondo S."/>
            <person name="Pangilinan J."/>
            <person name="Riley R."/>
            <person name="Labutti K."/>
            <person name="Andreopoulos B."/>
            <person name="Lipzen A."/>
            <person name="Chen C."/>
            <person name="Yanf M."/>
            <person name="Daum C."/>
            <person name="Ng V."/>
            <person name="Clum A."/>
            <person name="Steindorff A."/>
            <person name="Ohm R."/>
            <person name="Martin F."/>
            <person name="Silar P."/>
            <person name="Natvig D."/>
            <person name="Lalanne C."/>
            <person name="Gautier V."/>
            <person name="Ament-Velasquez S.L."/>
            <person name="Kruys A."/>
            <person name="Hutchinson M.I."/>
            <person name="Powell A.J."/>
            <person name="Barry K."/>
            <person name="Miller A.N."/>
            <person name="Grigoriev I.V."/>
            <person name="Debuchy R."/>
            <person name="Gladieux P."/>
            <person name="Thoren M.H."/>
            <person name="Johannesson H."/>
        </authorList>
    </citation>
    <scope>NUCLEOTIDE SEQUENCE</scope>
    <source>
        <strain evidence="7">CBS 955.72</strain>
    </source>
</reference>
<keyword evidence="6" id="KW-0812">Transmembrane</keyword>
<name>A0AAJ0H901_9PEZI</name>
<gene>
    <name evidence="7" type="ORF">B0T25DRAFT_593402</name>
</gene>
<evidence type="ECO:0000313" key="8">
    <source>
        <dbReference type="Proteomes" id="UP001275084"/>
    </source>
</evidence>
<dbReference type="InterPro" id="IPR036188">
    <property type="entry name" value="FAD/NAD-bd_sf"/>
</dbReference>
<keyword evidence="8" id="KW-1185">Reference proteome</keyword>
<dbReference type="SUPFAM" id="SSF51905">
    <property type="entry name" value="FAD/NAD(P)-binding domain"/>
    <property type="match status" value="2"/>
</dbReference>
<evidence type="ECO:0000256" key="6">
    <source>
        <dbReference type="SAM" id="Phobius"/>
    </source>
</evidence>
<organism evidence="7 8">
    <name type="scientific">Lasiosphaeria hispida</name>
    <dbReference type="NCBI Taxonomy" id="260671"/>
    <lineage>
        <taxon>Eukaryota</taxon>
        <taxon>Fungi</taxon>
        <taxon>Dikarya</taxon>
        <taxon>Ascomycota</taxon>
        <taxon>Pezizomycotina</taxon>
        <taxon>Sordariomycetes</taxon>
        <taxon>Sordariomycetidae</taxon>
        <taxon>Sordariales</taxon>
        <taxon>Lasiosphaeriaceae</taxon>
        <taxon>Lasiosphaeria</taxon>
    </lineage>
</organism>
<reference evidence="7" key="1">
    <citation type="journal article" date="2023" name="Mol. Phylogenet. Evol.">
        <title>Genome-scale phylogeny and comparative genomics of the fungal order Sordariales.</title>
        <authorList>
            <person name="Hensen N."/>
            <person name="Bonometti L."/>
            <person name="Westerberg I."/>
            <person name="Brannstrom I.O."/>
            <person name="Guillou S."/>
            <person name="Cros-Aarteil S."/>
            <person name="Calhoun S."/>
            <person name="Haridas S."/>
            <person name="Kuo A."/>
            <person name="Mondo S."/>
            <person name="Pangilinan J."/>
            <person name="Riley R."/>
            <person name="LaButti K."/>
            <person name="Andreopoulos B."/>
            <person name="Lipzen A."/>
            <person name="Chen C."/>
            <person name="Yan M."/>
            <person name="Daum C."/>
            <person name="Ng V."/>
            <person name="Clum A."/>
            <person name="Steindorff A."/>
            <person name="Ohm R.A."/>
            <person name="Martin F."/>
            <person name="Silar P."/>
            <person name="Natvig D.O."/>
            <person name="Lalanne C."/>
            <person name="Gautier V."/>
            <person name="Ament-Velasquez S.L."/>
            <person name="Kruys A."/>
            <person name="Hutchinson M.I."/>
            <person name="Powell A.J."/>
            <person name="Barry K."/>
            <person name="Miller A.N."/>
            <person name="Grigoriev I.V."/>
            <person name="Debuchy R."/>
            <person name="Gladieux P."/>
            <person name="Hiltunen Thoren M."/>
            <person name="Johannesson H."/>
        </authorList>
    </citation>
    <scope>NUCLEOTIDE SEQUENCE</scope>
    <source>
        <strain evidence="7">CBS 955.72</strain>
    </source>
</reference>
<dbReference type="InterPro" id="IPR020946">
    <property type="entry name" value="Flavin_mOase-like"/>
</dbReference>
<evidence type="ECO:0000256" key="5">
    <source>
        <dbReference type="ARBA" id="ARBA00023002"/>
    </source>
</evidence>
<keyword evidence="6" id="KW-0472">Membrane</keyword>
<dbReference type="Gene3D" id="3.50.50.60">
    <property type="entry name" value="FAD/NAD(P)-binding domain"/>
    <property type="match status" value="1"/>
</dbReference>
<evidence type="ECO:0000256" key="4">
    <source>
        <dbReference type="ARBA" id="ARBA00022857"/>
    </source>
</evidence>
<evidence type="ECO:0000256" key="1">
    <source>
        <dbReference type="ARBA" id="ARBA00009183"/>
    </source>
</evidence>
<keyword evidence="5" id="KW-0560">Oxidoreductase</keyword>
<dbReference type="PANTHER" id="PTHR23023">
    <property type="entry name" value="DIMETHYLANILINE MONOOXYGENASE"/>
    <property type="match status" value="1"/>
</dbReference>
<dbReference type="PRINTS" id="PR00370">
    <property type="entry name" value="FMOXYGENASE"/>
</dbReference>
<dbReference type="GO" id="GO:0004499">
    <property type="term" value="F:N,N-dimethylaniline monooxygenase activity"/>
    <property type="evidence" value="ECO:0007669"/>
    <property type="project" value="InterPro"/>
</dbReference>
<evidence type="ECO:0000313" key="7">
    <source>
        <dbReference type="EMBL" id="KAK3343945.1"/>
    </source>
</evidence>
<comment type="caution">
    <text evidence="7">The sequence shown here is derived from an EMBL/GenBank/DDBJ whole genome shotgun (WGS) entry which is preliminary data.</text>
</comment>
<evidence type="ECO:0000256" key="2">
    <source>
        <dbReference type="ARBA" id="ARBA00022630"/>
    </source>
</evidence>
<dbReference type="AlphaFoldDB" id="A0AAJ0H901"/>
<evidence type="ECO:0000256" key="3">
    <source>
        <dbReference type="ARBA" id="ARBA00022827"/>
    </source>
</evidence>
<feature type="transmembrane region" description="Helical" evidence="6">
    <location>
        <begin position="595"/>
        <end position="622"/>
    </location>
</feature>
<keyword evidence="6" id="KW-1133">Transmembrane helix</keyword>
<dbReference type="GO" id="GO:0050661">
    <property type="term" value="F:NADP binding"/>
    <property type="evidence" value="ECO:0007669"/>
    <property type="project" value="InterPro"/>
</dbReference>
<keyword evidence="4" id="KW-0521">NADP</keyword>
<dbReference type="GO" id="GO:0050660">
    <property type="term" value="F:flavin adenine dinucleotide binding"/>
    <property type="evidence" value="ECO:0007669"/>
    <property type="project" value="InterPro"/>
</dbReference>
<dbReference type="InterPro" id="IPR050346">
    <property type="entry name" value="FMO-like"/>
</dbReference>